<feature type="transmembrane region" description="Helical" evidence="11">
    <location>
        <begin position="808"/>
        <end position="831"/>
    </location>
</feature>
<evidence type="ECO:0000256" key="2">
    <source>
        <dbReference type="ARBA" id="ARBA00012543"/>
    </source>
</evidence>
<dbReference type="GO" id="GO:0004100">
    <property type="term" value="F:chitin synthase activity"/>
    <property type="evidence" value="ECO:0007669"/>
    <property type="project" value="UniProtKB-EC"/>
</dbReference>
<reference evidence="13" key="1">
    <citation type="journal article" date="2006" name="PLoS Biol.">
        <title>Macronuclear genome sequence of the ciliate Tetrahymena thermophila, a model eukaryote.</title>
        <authorList>
            <person name="Eisen J.A."/>
            <person name="Coyne R.S."/>
            <person name="Wu M."/>
            <person name="Wu D."/>
            <person name="Thiagarajan M."/>
            <person name="Wortman J.R."/>
            <person name="Badger J.H."/>
            <person name="Ren Q."/>
            <person name="Amedeo P."/>
            <person name="Jones K.M."/>
            <person name="Tallon L.J."/>
            <person name="Delcher A.L."/>
            <person name="Salzberg S.L."/>
            <person name="Silva J.C."/>
            <person name="Haas B.J."/>
            <person name="Majoros W.H."/>
            <person name="Farzad M."/>
            <person name="Carlton J.M."/>
            <person name="Smith R.K. Jr."/>
            <person name="Garg J."/>
            <person name="Pearlman R.E."/>
            <person name="Karrer K.M."/>
            <person name="Sun L."/>
            <person name="Manning G."/>
            <person name="Elde N.C."/>
            <person name="Turkewitz A.P."/>
            <person name="Asai D.J."/>
            <person name="Wilkes D.E."/>
            <person name="Wang Y."/>
            <person name="Cai H."/>
            <person name="Collins K."/>
            <person name="Stewart B.A."/>
            <person name="Lee S.R."/>
            <person name="Wilamowska K."/>
            <person name="Weinberg Z."/>
            <person name="Ruzzo W.L."/>
            <person name="Wloga D."/>
            <person name="Gaertig J."/>
            <person name="Frankel J."/>
            <person name="Tsao C.-C."/>
            <person name="Gorovsky M.A."/>
            <person name="Keeling P.J."/>
            <person name="Waller R.F."/>
            <person name="Patron N.J."/>
            <person name="Cherry J.M."/>
            <person name="Stover N.A."/>
            <person name="Krieger C.J."/>
            <person name="del Toro C."/>
            <person name="Ryder H.F."/>
            <person name="Williamson S.C."/>
            <person name="Barbeau R.A."/>
            <person name="Hamilton E.P."/>
            <person name="Orias E."/>
        </authorList>
    </citation>
    <scope>NUCLEOTIDE SEQUENCE [LARGE SCALE GENOMIC DNA]</scope>
    <source>
        <strain evidence="13">SB210</strain>
    </source>
</reference>
<dbReference type="KEGG" id="tet:TTHERM_00006080"/>
<dbReference type="RefSeq" id="XP_001008089.2">
    <property type="nucleotide sequence ID" value="XM_001008089.2"/>
</dbReference>
<keyword evidence="7 11" id="KW-0472">Membrane</keyword>
<dbReference type="GO" id="GO:0005886">
    <property type="term" value="C:plasma membrane"/>
    <property type="evidence" value="ECO:0007669"/>
    <property type="project" value="UniProtKB-SubCell"/>
</dbReference>
<evidence type="ECO:0000256" key="5">
    <source>
        <dbReference type="ARBA" id="ARBA00022679"/>
    </source>
</evidence>
<evidence type="ECO:0000256" key="6">
    <source>
        <dbReference type="ARBA" id="ARBA00022692"/>
    </source>
</evidence>
<comment type="subcellular location">
    <subcellularLocation>
        <location evidence="1">Cell membrane</location>
        <topology evidence="1">Multi-pass membrane protein</topology>
    </subcellularLocation>
</comment>
<organism evidence="12 13">
    <name type="scientific">Tetrahymena thermophila (strain SB210)</name>
    <dbReference type="NCBI Taxonomy" id="312017"/>
    <lineage>
        <taxon>Eukaryota</taxon>
        <taxon>Sar</taxon>
        <taxon>Alveolata</taxon>
        <taxon>Ciliophora</taxon>
        <taxon>Intramacronucleata</taxon>
        <taxon>Oligohymenophorea</taxon>
        <taxon>Hymenostomatida</taxon>
        <taxon>Tetrahymenina</taxon>
        <taxon>Tetrahymenidae</taxon>
        <taxon>Tetrahymena</taxon>
    </lineage>
</organism>
<protein>
    <recommendedName>
        <fullName evidence="2">chitin synthase</fullName>
        <ecNumber evidence="2">2.4.1.16</ecNumber>
    </recommendedName>
</protein>
<feature type="compositionally biased region" description="Polar residues" evidence="10">
    <location>
        <begin position="1174"/>
        <end position="1186"/>
    </location>
</feature>
<evidence type="ECO:0000256" key="3">
    <source>
        <dbReference type="ARBA" id="ARBA00022475"/>
    </source>
</evidence>
<evidence type="ECO:0000256" key="11">
    <source>
        <dbReference type="SAM" id="Phobius"/>
    </source>
</evidence>
<evidence type="ECO:0000256" key="7">
    <source>
        <dbReference type="ARBA" id="ARBA00023136"/>
    </source>
</evidence>
<sequence length="1186" mass="138648">MQIPDPQNIIQNPNLNLLINPDLEGGQNEIRVMSVAPDFMIQRDVNNLLKPLNVLLTTSFVNGKPSKVKPITIFDRFEEPELQTRIENDKEIFYYKEFDEKNGYKPKIKLIDDYTNQPYVRRNLRNFENNDGLGYLYSKYKRIDLKHREQNLKIETIQMLICVTMYGEPKDFLVNTLRGIHANLQHFEKMGISSKQIVVVIFQDGIMKMKEEMVDYFSELDILQNRELALVRRRQIIKQQIDFLKREKKQSVLDHNDGLPNTIPKQIALLYQDFIKFKGQKGDLPTFSVFKHLNAKKLSSHLWFFEGFCRQFQPKYCALVDVGTIPDQLGLVNMFKALEADISIGGVCGFMGLKSPKENEQDESQRQQLNNKIDNLKNELKQDHPWIKEDEQKESDQKKANELLREQQTTHENKFIASNVQQVEQASKREKEVDCNLMIIFNVFFLIGLLISAIYNGCLYIINKLFQLIAYIFRFFLNLASLPQAQNYEYTTAHMIDKNFESCLGFLHVLPGAWSAYRYKALNLTKEHRENLIQKRYLKQILNKNLLSNTIQELNMFLAEDRILCLGIFCQVESSYKLKFIPDAKAFTDPVDTFEDFLNQRRRWINSSWFALEYVLQNYEYHIEESSHSFIMKNFIFPMNMLFAKIGKFNTYFIPAFYLFVAILCSFQFLKPTTTIAYKQINNLAQFQDNSNISCHQNDDDNLNICSNTFTGNTCYIQCNNYQVPNIFFAFLNFIPAIFVVLIIMILFASLTFKPKVVEITPKEEDEYNQLNKMKQDGQPFNTQQKKRNKELQNKYSQKFQNEVFKTLASLISLISCFIFIIVMATIILNLLDQTYLIHIGVQKLSSGFKIYMLTMIGLNYGSFAISLVIHFFFQPFIAWNIFISFMSYWIYSPIYNHILLIFSFCNIDDVTWGTKGLTDSKQNEKQKSEKIKFVGSWIFWNAFLLTVLLTANSISSNTPYVIMILGGFGTIYSFIKTFLGILHYLKYFLIDNIFICCKLRKNRSIYSSITDQINHFFDNARRQQIISSYHPVQQVEDYLENSRVNQLDLSDSLQNLDRNDTQYNINQVPSLNNIQSSSQQESDNLLFNQQKQKNATTLEPIIEQDDHHKEMEIPSHKKNMFIQSKEINIEMDQIGLNKLQSGSAGGQLQYQLSNEYLNSPQQNKDTDEKKNIQIPQQSIVKSSKK</sequence>
<keyword evidence="6 11" id="KW-0812">Transmembrane</keyword>
<evidence type="ECO:0000313" key="12">
    <source>
        <dbReference type="EMBL" id="EAR87844.2"/>
    </source>
</evidence>
<feature type="transmembrane region" description="Helical" evidence="11">
    <location>
        <begin position="851"/>
        <end position="870"/>
    </location>
</feature>
<feature type="region of interest" description="Disordered" evidence="10">
    <location>
        <begin position="1158"/>
        <end position="1186"/>
    </location>
</feature>
<dbReference type="GO" id="GO:0006031">
    <property type="term" value="P:chitin biosynthetic process"/>
    <property type="evidence" value="ECO:0007669"/>
    <property type="project" value="TreeGrafter"/>
</dbReference>
<evidence type="ECO:0000256" key="4">
    <source>
        <dbReference type="ARBA" id="ARBA00022676"/>
    </source>
</evidence>
<accession>Q22SC8</accession>
<dbReference type="InterPro" id="IPR004835">
    <property type="entry name" value="Chitin_synth"/>
</dbReference>
<dbReference type="AlphaFoldDB" id="Q22SC8"/>
<dbReference type="Pfam" id="PF01644">
    <property type="entry name" value="Chitin_synth_1"/>
    <property type="match status" value="2"/>
</dbReference>
<dbReference type="EMBL" id="GG662845">
    <property type="protein sequence ID" value="EAR87844.2"/>
    <property type="molecule type" value="Genomic_DNA"/>
</dbReference>
<keyword evidence="8" id="KW-0961">Cell wall biogenesis/degradation</keyword>
<feature type="transmembrane region" description="Helical" evidence="11">
    <location>
        <begin position="649"/>
        <end position="670"/>
    </location>
</feature>
<dbReference type="Proteomes" id="UP000009168">
    <property type="component" value="Unassembled WGS sequence"/>
</dbReference>
<feature type="transmembrane region" description="Helical" evidence="11">
    <location>
        <begin position="437"/>
        <end position="462"/>
    </location>
</feature>
<dbReference type="eggNOG" id="KOG2571">
    <property type="taxonomic scope" value="Eukaryota"/>
</dbReference>
<keyword evidence="5" id="KW-0808">Transferase</keyword>
<keyword evidence="9" id="KW-0175">Coiled coil</keyword>
<proteinExistence type="predicted"/>
<evidence type="ECO:0000256" key="8">
    <source>
        <dbReference type="ARBA" id="ARBA00023316"/>
    </source>
</evidence>
<feature type="transmembrane region" description="Helical" evidence="11">
    <location>
        <begin position="935"/>
        <end position="955"/>
    </location>
</feature>
<dbReference type="OrthoDB" id="26569at2759"/>
<dbReference type="PANTHER" id="PTHR22914:SF9">
    <property type="entry name" value="CHITIN SYNTHASE 1"/>
    <property type="match status" value="1"/>
</dbReference>
<dbReference type="GeneID" id="7832645"/>
<dbReference type="PANTHER" id="PTHR22914">
    <property type="entry name" value="CHITIN SYNTHASE"/>
    <property type="match status" value="1"/>
</dbReference>
<keyword evidence="3" id="KW-1003">Cell membrane</keyword>
<feature type="transmembrane region" description="Helical" evidence="11">
    <location>
        <begin position="877"/>
        <end position="892"/>
    </location>
</feature>
<name>Q22SC8_TETTS</name>
<evidence type="ECO:0000256" key="10">
    <source>
        <dbReference type="SAM" id="MobiDB-lite"/>
    </source>
</evidence>
<dbReference type="EC" id="2.4.1.16" evidence="2"/>
<feature type="coiled-coil region" evidence="9">
    <location>
        <begin position="359"/>
        <end position="407"/>
    </location>
</feature>
<feature type="transmembrane region" description="Helical" evidence="11">
    <location>
        <begin position="961"/>
        <end position="986"/>
    </location>
</feature>
<keyword evidence="4" id="KW-0328">Glycosyltransferase</keyword>
<dbReference type="GO" id="GO:0071555">
    <property type="term" value="P:cell wall organization"/>
    <property type="evidence" value="ECO:0007669"/>
    <property type="project" value="UniProtKB-KW"/>
</dbReference>
<evidence type="ECO:0000256" key="9">
    <source>
        <dbReference type="SAM" id="Coils"/>
    </source>
</evidence>
<keyword evidence="11" id="KW-1133">Transmembrane helix</keyword>
<keyword evidence="13" id="KW-1185">Reference proteome</keyword>
<dbReference type="HOGENOM" id="CLU_005426_0_0_1"/>
<dbReference type="InParanoid" id="Q22SC8"/>
<evidence type="ECO:0000256" key="1">
    <source>
        <dbReference type="ARBA" id="ARBA00004651"/>
    </source>
</evidence>
<gene>
    <name evidence="12" type="ORF">TTHERM_00006080</name>
</gene>
<evidence type="ECO:0000313" key="13">
    <source>
        <dbReference type="Proteomes" id="UP000009168"/>
    </source>
</evidence>
<feature type="transmembrane region" description="Helical" evidence="11">
    <location>
        <begin position="727"/>
        <end position="753"/>
    </location>
</feature>
<dbReference type="STRING" id="312017.Q22SC8"/>